<dbReference type="HOGENOM" id="CLU_019532_1_0_1"/>
<keyword evidence="3" id="KW-1185">Reference proteome</keyword>
<keyword evidence="1" id="KW-0645">Protease</keyword>
<evidence type="ECO:0000313" key="3">
    <source>
        <dbReference type="Proteomes" id="UP000054279"/>
    </source>
</evidence>
<dbReference type="PRINTS" id="PR00932">
    <property type="entry name" value="AMINO1PTASE"/>
</dbReference>
<gene>
    <name evidence="2" type="ORF">M422DRAFT_191185</name>
</gene>
<dbReference type="Proteomes" id="UP000054279">
    <property type="component" value="Unassembled WGS sequence"/>
</dbReference>
<dbReference type="OrthoDB" id="9880441at2759"/>
<dbReference type="EMBL" id="KN837339">
    <property type="protein sequence ID" value="KIJ27306.1"/>
    <property type="molecule type" value="Genomic_DNA"/>
</dbReference>
<sequence>GGLSKEFIFVPRLDDKLCSWPALQGLIEASKDLSGRGTISMCALYDAEEIGSKLRTGAYSTLMSKLAFNLLTLQQSILGQTYANSFLLSADVIHAVNNNFTNVYLPEHMPRLNVGLTVSCDPNGHMTTDSVSHTIMKRIADKSGHTLQVFQIRNDSRSGGTVGPTLSAAMGVRAVDAGIAQLSMHSIRAACGAKDPGLGVQIFTGFYQYFEEVDAELSE</sequence>
<dbReference type="Pfam" id="PF02127">
    <property type="entry name" value="Peptidase_M18"/>
    <property type="match status" value="1"/>
</dbReference>
<dbReference type="GO" id="GO:0006508">
    <property type="term" value="P:proteolysis"/>
    <property type="evidence" value="ECO:0007669"/>
    <property type="project" value="UniProtKB-KW"/>
</dbReference>
<keyword evidence="1" id="KW-0862">Zinc</keyword>
<dbReference type="GO" id="GO:0000324">
    <property type="term" value="C:fungal-type vacuole"/>
    <property type="evidence" value="ECO:0007669"/>
    <property type="project" value="TreeGrafter"/>
</dbReference>
<proteinExistence type="inferred from homology"/>
<evidence type="ECO:0000256" key="1">
    <source>
        <dbReference type="RuleBase" id="RU004386"/>
    </source>
</evidence>
<dbReference type="PANTHER" id="PTHR28570:SF4">
    <property type="entry name" value="VACUOLAR AMINOPEPTIDASE 1"/>
    <property type="match status" value="1"/>
</dbReference>
<dbReference type="MEROPS" id="M18.001"/>
<dbReference type="GO" id="GO:0070006">
    <property type="term" value="F:metalloaminopeptidase activity"/>
    <property type="evidence" value="ECO:0007669"/>
    <property type="project" value="TreeGrafter"/>
</dbReference>
<protein>
    <recommendedName>
        <fullName evidence="4">Aspartyl aminopeptidase</fullName>
    </recommendedName>
</protein>
<evidence type="ECO:0008006" key="4">
    <source>
        <dbReference type="Google" id="ProtNLM"/>
    </source>
</evidence>
<dbReference type="PANTHER" id="PTHR28570">
    <property type="entry name" value="ASPARTYL AMINOPEPTIDASE"/>
    <property type="match status" value="1"/>
</dbReference>
<evidence type="ECO:0000313" key="2">
    <source>
        <dbReference type="EMBL" id="KIJ27306.1"/>
    </source>
</evidence>
<accession>A0A0C9UPD4</accession>
<dbReference type="SUPFAM" id="SSF53187">
    <property type="entry name" value="Zn-dependent exopeptidases"/>
    <property type="match status" value="1"/>
</dbReference>
<keyword evidence="1" id="KW-0378">Hydrolase</keyword>
<reference evidence="2 3" key="1">
    <citation type="submission" date="2014-06" db="EMBL/GenBank/DDBJ databases">
        <title>Evolutionary Origins and Diversification of the Mycorrhizal Mutualists.</title>
        <authorList>
            <consortium name="DOE Joint Genome Institute"/>
            <consortium name="Mycorrhizal Genomics Consortium"/>
            <person name="Kohler A."/>
            <person name="Kuo A."/>
            <person name="Nagy L.G."/>
            <person name="Floudas D."/>
            <person name="Copeland A."/>
            <person name="Barry K.W."/>
            <person name="Cichocki N."/>
            <person name="Veneault-Fourrey C."/>
            <person name="LaButti K."/>
            <person name="Lindquist E.A."/>
            <person name="Lipzen A."/>
            <person name="Lundell T."/>
            <person name="Morin E."/>
            <person name="Murat C."/>
            <person name="Riley R."/>
            <person name="Ohm R."/>
            <person name="Sun H."/>
            <person name="Tunlid A."/>
            <person name="Henrissat B."/>
            <person name="Grigoriev I.V."/>
            <person name="Hibbett D.S."/>
            <person name="Martin F."/>
        </authorList>
    </citation>
    <scope>NUCLEOTIDE SEQUENCE [LARGE SCALE GENOMIC DNA]</scope>
    <source>
        <strain evidence="2 3">SS14</strain>
    </source>
</reference>
<organism evidence="2 3">
    <name type="scientific">Sphaerobolus stellatus (strain SS14)</name>
    <dbReference type="NCBI Taxonomy" id="990650"/>
    <lineage>
        <taxon>Eukaryota</taxon>
        <taxon>Fungi</taxon>
        <taxon>Dikarya</taxon>
        <taxon>Basidiomycota</taxon>
        <taxon>Agaricomycotina</taxon>
        <taxon>Agaricomycetes</taxon>
        <taxon>Phallomycetidae</taxon>
        <taxon>Geastrales</taxon>
        <taxon>Sphaerobolaceae</taxon>
        <taxon>Sphaerobolus</taxon>
    </lineage>
</organism>
<keyword evidence="1" id="KW-0482">Metalloprotease</keyword>
<keyword evidence="1" id="KW-0479">Metal-binding</keyword>
<dbReference type="AlphaFoldDB" id="A0A0C9UPD4"/>
<dbReference type="InterPro" id="IPR001948">
    <property type="entry name" value="Peptidase_M18"/>
</dbReference>
<comment type="similarity">
    <text evidence="1">Belongs to the peptidase M18 family.</text>
</comment>
<dbReference type="Gene3D" id="3.40.630.10">
    <property type="entry name" value="Zn peptidases"/>
    <property type="match status" value="1"/>
</dbReference>
<feature type="non-terminal residue" evidence="2">
    <location>
        <position position="1"/>
    </location>
</feature>
<keyword evidence="1" id="KW-0031">Aminopeptidase</keyword>
<name>A0A0C9UPD4_SPHS4</name>
<dbReference type="GO" id="GO:0008270">
    <property type="term" value="F:zinc ion binding"/>
    <property type="evidence" value="ECO:0007669"/>
    <property type="project" value="InterPro"/>
</dbReference>